<accession>A0A8J4CQD4</accession>
<comment type="cofactor">
    <cofactor evidence="1">
        <name>FAD</name>
        <dbReference type="ChEBI" id="CHEBI:57692"/>
    </cofactor>
</comment>
<feature type="domain" description="FAD/NAD(P)-binding" evidence="6">
    <location>
        <begin position="2"/>
        <end position="164"/>
    </location>
</feature>
<gene>
    <name evidence="7" type="ORF">Vretifemale_15848</name>
</gene>
<dbReference type="InterPro" id="IPR023753">
    <property type="entry name" value="FAD/NAD-binding_dom"/>
</dbReference>
<evidence type="ECO:0000256" key="4">
    <source>
        <dbReference type="ARBA" id="ARBA00023002"/>
    </source>
</evidence>
<evidence type="ECO:0000256" key="5">
    <source>
        <dbReference type="SAM" id="MobiDB-lite"/>
    </source>
</evidence>
<organism evidence="7 8">
    <name type="scientific">Volvox reticuliferus</name>
    <dbReference type="NCBI Taxonomy" id="1737510"/>
    <lineage>
        <taxon>Eukaryota</taxon>
        <taxon>Viridiplantae</taxon>
        <taxon>Chlorophyta</taxon>
        <taxon>core chlorophytes</taxon>
        <taxon>Chlorophyceae</taxon>
        <taxon>CS clade</taxon>
        <taxon>Chlamydomonadales</taxon>
        <taxon>Volvocaceae</taxon>
        <taxon>Volvox</taxon>
    </lineage>
</organism>
<dbReference type="GO" id="GO:0003955">
    <property type="term" value="F:NAD(P)H dehydrogenase (quinone) activity"/>
    <property type="evidence" value="ECO:0007669"/>
    <property type="project" value="TreeGrafter"/>
</dbReference>
<evidence type="ECO:0000313" key="8">
    <source>
        <dbReference type="Proteomes" id="UP000747110"/>
    </source>
</evidence>
<evidence type="ECO:0000259" key="6">
    <source>
        <dbReference type="Pfam" id="PF07992"/>
    </source>
</evidence>
<dbReference type="SUPFAM" id="SSF51905">
    <property type="entry name" value="FAD/NAD(P)-binding domain"/>
    <property type="match status" value="1"/>
</dbReference>
<reference evidence="7" key="1">
    <citation type="journal article" date="2021" name="Proc. Natl. Acad. Sci. U.S.A.">
        <title>Three genomes in the algal genus Volvox reveal the fate of a haploid sex-determining region after a transition to homothallism.</title>
        <authorList>
            <person name="Yamamoto K."/>
            <person name="Hamaji T."/>
            <person name="Kawai-Toyooka H."/>
            <person name="Matsuzaki R."/>
            <person name="Takahashi F."/>
            <person name="Nishimura Y."/>
            <person name="Kawachi M."/>
            <person name="Noguchi H."/>
            <person name="Minakuchi Y."/>
            <person name="Umen J.G."/>
            <person name="Toyoda A."/>
            <person name="Nozaki H."/>
        </authorList>
    </citation>
    <scope>NUCLEOTIDE SEQUENCE</scope>
    <source>
        <strain evidence="7">NIES-3786</strain>
    </source>
</reference>
<evidence type="ECO:0000256" key="1">
    <source>
        <dbReference type="ARBA" id="ARBA00001974"/>
    </source>
</evidence>
<dbReference type="GO" id="GO:0019646">
    <property type="term" value="P:aerobic electron transport chain"/>
    <property type="evidence" value="ECO:0007669"/>
    <property type="project" value="TreeGrafter"/>
</dbReference>
<dbReference type="Gene3D" id="3.50.50.100">
    <property type="match status" value="1"/>
</dbReference>
<dbReference type="PANTHER" id="PTHR42913:SF9">
    <property type="entry name" value="SLR1591 PROTEIN"/>
    <property type="match status" value="1"/>
</dbReference>
<dbReference type="EMBL" id="BNCP01000041">
    <property type="protein sequence ID" value="GIL87856.1"/>
    <property type="molecule type" value="Genomic_DNA"/>
</dbReference>
<keyword evidence="2" id="KW-0285">Flavoprotein</keyword>
<dbReference type="InterPro" id="IPR036188">
    <property type="entry name" value="FAD/NAD-bd_sf"/>
</dbReference>
<evidence type="ECO:0000256" key="3">
    <source>
        <dbReference type="ARBA" id="ARBA00022827"/>
    </source>
</evidence>
<name>A0A8J4CQD4_9CHLO</name>
<dbReference type="InterPro" id="IPR051169">
    <property type="entry name" value="NADH-Q_oxidoreductase"/>
</dbReference>
<evidence type="ECO:0000313" key="7">
    <source>
        <dbReference type="EMBL" id="GIL87856.1"/>
    </source>
</evidence>
<dbReference type="Proteomes" id="UP000747110">
    <property type="component" value="Unassembled WGS sequence"/>
</dbReference>
<sequence length="288" mass="31277">MRVCVVGGGAGGVELAAAVRYRLEEERRRSGWSTDRASAAVSLLCRGDLLPGHPPHVRRLVRQLLAQRGVEVRSGDAVTGVRPRELLLHSGERVPYDECLWCTEASPAPWLSQTGLPTDPLGFLSINDKLQSDGGPPEVFASGDVATCSSSPRPKAGVFAVRQGPPLTHNLRAFLDEEPLRPFVPQTTALALISLGDRFCVASRTGVSGGSRPTRRRPGGRERARGGHSAGRRSDAVEEEGDEWLLGWILNGLGGLFINVTGPLLWRWKDTIDRAFMRRYGEDLQAST</sequence>
<proteinExistence type="predicted"/>
<keyword evidence="4" id="KW-0560">Oxidoreductase</keyword>
<dbReference type="PANTHER" id="PTHR42913">
    <property type="entry name" value="APOPTOSIS-INDUCING FACTOR 1"/>
    <property type="match status" value="1"/>
</dbReference>
<dbReference type="Pfam" id="PF07992">
    <property type="entry name" value="Pyr_redox_2"/>
    <property type="match status" value="1"/>
</dbReference>
<protein>
    <recommendedName>
        <fullName evidence="6">FAD/NAD(P)-binding domain-containing protein</fullName>
    </recommendedName>
</protein>
<comment type="caution">
    <text evidence="7">The sequence shown here is derived from an EMBL/GenBank/DDBJ whole genome shotgun (WGS) entry which is preliminary data.</text>
</comment>
<evidence type="ECO:0000256" key="2">
    <source>
        <dbReference type="ARBA" id="ARBA00022630"/>
    </source>
</evidence>
<feature type="region of interest" description="Disordered" evidence="5">
    <location>
        <begin position="206"/>
        <end position="236"/>
    </location>
</feature>
<dbReference type="AlphaFoldDB" id="A0A8J4CQD4"/>
<keyword evidence="3" id="KW-0274">FAD</keyword>
<dbReference type="OrthoDB" id="545550at2759"/>
<keyword evidence="8" id="KW-1185">Reference proteome</keyword>